<proteinExistence type="predicted"/>
<dbReference type="EMBL" id="RDQH01000341">
    <property type="protein sequence ID" value="RXH72398.1"/>
    <property type="molecule type" value="Genomic_DNA"/>
</dbReference>
<dbReference type="Proteomes" id="UP000290289">
    <property type="component" value="Chromosome 15"/>
</dbReference>
<gene>
    <name evidence="3" type="ORF">DVH24_012082</name>
</gene>
<evidence type="ECO:0000313" key="3">
    <source>
        <dbReference type="EMBL" id="RXH72398.1"/>
    </source>
</evidence>
<protein>
    <recommendedName>
        <fullName evidence="2">ACT domain-containing protein ACR</fullName>
    </recommendedName>
    <alternativeName>
        <fullName evidence="2">Protein ACT DOMAIN REPEATS</fullName>
    </alternativeName>
</protein>
<dbReference type="PANTHER" id="PTHR31096:SF50">
    <property type="entry name" value="ACT DOMAIN-CONTAINING PROTEIN ACR2"/>
    <property type="match status" value="1"/>
</dbReference>
<keyword evidence="1 2" id="KW-0677">Repeat</keyword>
<comment type="caution">
    <text evidence="3">The sequence shown here is derived from an EMBL/GenBank/DDBJ whole genome shotgun (WGS) entry which is preliminary data.</text>
</comment>
<organism evidence="3 4">
    <name type="scientific">Malus domestica</name>
    <name type="common">Apple</name>
    <name type="synonym">Pyrus malus</name>
    <dbReference type="NCBI Taxonomy" id="3750"/>
    <lineage>
        <taxon>Eukaryota</taxon>
        <taxon>Viridiplantae</taxon>
        <taxon>Streptophyta</taxon>
        <taxon>Embryophyta</taxon>
        <taxon>Tracheophyta</taxon>
        <taxon>Spermatophyta</taxon>
        <taxon>Magnoliopsida</taxon>
        <taxon>eudicotyledons</taxon>
        <taxon>Gunneridae</taxon>
        <taxon>Pentapetalae</taxon>
        <taxon>rosids</taxon>
        <taxon>fabids</taxon>
        <taxon>Rosales</taxon>
        <taxon>Rosaceae</taxon>
        <taxon>Amygdaloideae</taxon>
        <taxon>Maleae</taxon>
        <taxon>Malus</taxon>
    </lineage>
</organism>
<dbReference type="PANTHER" id="PTHR31096">
    <property type="entry name" value="ACT DOMAIN-CONTAINING PROTEIN ACR4-RELATED"/>
    <property type="match status" value="1"/>
</dbReference>
<accession>A0A498HLK8</accession>
<reference evidence="3 4" key="1">
    <citation type="submission" date="2018-10" db="EMBL/GenBank/DDBJ databases">
        <title>A high-quality apple genome assembly.</title>
        <authorList>
            <person name="Hu J."/>
        </authorList>
    </citation>
    <scope>NUCLEOTIDE SEQUENCE [LARGE SCALE GENOMIC DNA]</scope>
    <source>
        <strain evidence="4">cv. HFTH1</strain>
        <tissue evidence="3">Young leaf</tissue>
    </source>
</reference>
<comment type="function">
    <text evidence="2">Binds amino acids.</text>
</comment>
<dbReference type="AlphaFoldDB" id="A0A498HLK8"/>
<sequence>MQTAGSVIGDLALADLQCNIVKGHTWSHNARLACVAQVSDQSTDTTIDGPHHLATTEDHLITVLRATTALSPFGKEPKFQQEVKTSGLMGGGDNNYNIHQGTMRTNVERRLHQLLLSVRDFNGPYFGAGKLAKDTVGVR</sequence>
<name>A0A498HLK8_MALDO</name>
<keyword evidence="4" id="KW-1185">Reference proteome</keyword>
<evidence type="ECO:0000256" key="1">
    <source>
        <dbReference type="ARBA" id="ARBA00022737"/>
    </source>
</evidence>
<evidence type="ECO:0000313" key="4">
    <source>
        <dbReference type="Proteomes" id="UP000290289"/>
    </source>
</evidence>
<dbReference type="GO" id="GO:0016597">
    <property type="term" value="F:amino acid binding"/>
    <property type="evidence" value="ECO:0007669"/>
    <property type="project" value="UniProtKB-UniRule"/>
</dbReference>
<evidence type="ECO:0000256" key="2">
    <source>
        <dbReference type="RuleBase" id="RU369043"/>
    </source>
</evidence>
<dbReference type="InterPro" id="IPR040217">
    <property type="entry name" value="ACR1-12"/>
</dbReference>